<evidence type="ECO:0000256" key="4">
    <source>
        <dbReference type="ARBA" id="ARBA00023033"/>
    </source>
</evidence>
<dbReference type="InterPro" id="IPR050172">
    <property type="entry name" value="SsuD_RutA_monooxygenase"/>
</dbReference>
<dbReference type="InterPro" id="IPR036661">
    <property type="entry name" value="Luciferase-like_sf"/>
</dbReference>
<protein>
    <submittedName>
        <fullName evidence="6">LLM class flavin-dependent oxidoreductase</fullName>
    </submittedName>
</protein>
<reference evidence="7" key="1">
    <citation type="journal article" date="2019" name="Int. J. Syst. Evol. Microbiol.">
        <title>The Global Catalogue of Microorganisms (GCM) 10K type strain sequencing project: providing services to taxonomists for standard genome sequencing and annotation.</title>
        <authorList>
            <consortium name="The Broad Institute Genomics Platform"/>
            <consortium name="The Broad Institute Genome Sequencing Center for Infectious Disease"/>
            <person name="Wu L."/>
            <person name="Ma J."/>
        </authorList>
    </citation>
    <scope>NUCLEOTIDE SEQUENCE [LARGE SCALE GENOMIC DNA]</scope>
    <source>
        <strain evidence="7">CCUG 49560</strain>
    </source>
</reference>
<dbReference type="RefSeq" id="WP_262847205.1">
    <property type="nucleotide sequence ID" value="NZ_JANZYP010000059.1"/>
</dbReference>
<keyword evidence="3" id="KW-0560">Oxidoreductase</keyword>
<dbReference type="PANTHER" id="PTHR42847">
    <property type="entry name" value="ALKANESULFONATE MONOOXYGENASE"/>
    <property type="match status" value="1"/>
</dbReference>
<dbReference type="EMBL" id="JBHSFN010000033">
    <property type="protein sequence ID" value="MFC4591482.1"/>
    <property type="molecule type" value="Genomic_DNA"/>
</dbReference>
<keyword evidence="7" id="KW-1185">Reference proteome</keyword>
<dbReference type="Proteomes" id="UP001595891">
    <property type="component" value="Unassembled WGS sequence"/>
</dbReference>
<evidence type="ECO:0000313" key="6">
    <source>
        <dbReference type="EMBL" id="MFC4591482.1"/>
    </source>
</evidence>
<organism evidence="6 7">
    <name type="scientific">Sphaerisporangium corydalis</name>
    <dbReference type="NCBI Taxonomy" id="1441875"/>
    <lineage>
        <taxon>Bacteria</taxon>
        <taxon>Bacillati</taxon>
        <taxon>Actinomycetota</taxon>
        <taxon>Actinomycetes</taxon>
        <taxon>Streptosporangiales</taxon>
        <taxon>Streptosporangiaceae</taxon>
        <taxon>Sphaerisporangium</taxon>
    </lineage>
</organism>
<evidence type="ECO:0000259" key="5">
    <source>
        <dbReference type="Pfam" id="PF00296"/>
    </source>
</evidence>
<feature type="domain" description="Luciferase-like" evidence="5">
    <location>
        <begin position="21"/>
        <end position="281"/>
    </location>
</feature>
<name>A0ABV9EP77_9ACTN</name>
<dbReference type="InterPro" id="IPR011251">
    <property type="entry name" value="Luciferase-like_dom"/>
</dbReference>
<sequence>MSLDIGVGLPTTGRGPDRTLLGDVREHAVLAEELGLESVWAADHLIPAAPILDSTIALAAAAGATRRVRLGFGVMVLAMRPLAWAAKQLGTLQHVSGGRVLLGVGTGGVPHGTAGWEAAGVPFAERGPRTDAALGALPGLLAGEPTVLPHEPGAPKITLAPAAAVPPILIGGNGPAALRRAAAYGDGWFPSVITPEALAAGVARLRRLAAERGRARPTVTVGIPAALGGGRGGRAAVAEALSRGYGVPLEQALEIPLAGDRHEAAERLAEYARAGAERAVLMTDLPDWRHHYERVAEVNALLNP</sequence>
<comment type="caution">
    <text evidence="6">The sequence shown here is derived from an EMBL/GenBank/DDBJ whole genome shotgun (WGS) entry which is preliminary data.</text>
</comment>
<dbReference type="PANTHER" id="PTHR42847:SF4">
    <property type="entry name" value="ALKANESULFONATE MONOOXYGENASE-RELATED"/>
    <property type="match status" value="1"/>
</dbReference>
<evidence type="ECO:0000313" key="7">
    <source>
        <dbReference type="Proteomes" id="UP001595891"/>
    </source>
</evidence>
<keyword evidence="1" id="KW-0285">Flavoprotein</keyword>
<proteinExistence type="predicted"/>
<gene>
    <name evidence="6" type="ORF">ACFO8L_35680</name>
</gene>
<dbReference type="Pfam" id="PF00296">
    <property type="entry name" value="Bac_luciferase"/>
    <property type="match status" value="1"/>
</dbReference>
<evidence type="ECO:0000256" key="1">
    <source>
        <dbReference type="ARBA" id="ARBA00022630"/>
    </source>
</evidence>
<keyword evidence="2" id="KW-0288">FMN</keyword>
<accession>A0ABV9EP77</accession>
<keyword evidence="4" id="KW-0503">Monooxygenase</keyword>
<evidence type="ECO:0000256" key="3">
    <source>
        <dbReference type="ARBA" id="ARBA00023002"/>
    </source>
</evidence>
<evidence type="ECO:0000256" key="2">
    <source>
        <dbReference type="ARBA" id="ARBA00022643"/>
    </source>
</evidence>
<dbReference type="SUPFAM" id="SSF51679">
    <property type="entry name" value="Bacterial luciferase-like"/>
    <property type="match status" value="1"/>
</dbReference>
<dbReference type="Gene3D" id="3.20.20.30">
    <property type="entry name" value="Luciferase-like domain"/>
    <property type="match status" value="1"/>
</dbReference>